<sequence length="257" mass="27169">MPEPPCAAEAAASDSPIPSPASPSSSSGSSYLSNPVPCAKAKAADRGSESQPTAAAKRARDGSKHPVYRGVRMRSWGKWVSEIREPRKKSRIWLGTFPTAEMAARAHDVAALSIKGESAVLNFPRLAELLPRPASLAPRDIQAAASRAAAMEVGVATLVSPPPPPSCSQAAEPEELSEIIELPNIEGGFAFGLGSGTSGSPGDMLLADTVDYGWVEDQPRWLIESEDADFGAEFLHQFLAAETESSYPPKFEALVQD</sequence>
<feature type="compositionally biased region" description="Low complexity" evidence="8">
    <location>
        <begin position="1"/>
        <end position="37"/>
    </location>
</feature>
<evidence type="ECO:0000256" key="1">
    <source>
        <dbReference type="ARBA" id="ARBA00004123"/>
    </source>
</evidence>
<dbReference type="Pfam" id="PF00847">
    <property type="entry name" value="AP2"/>
    <property type="match status" value="1"/>
</dbReference>
<comment type="similarity">
    <text evidence="7">Belongs to the AP2/ERF transcription factor family. ERF subfamily.</text>
</comment>
<keyword evidence="2" id="KW-0805">Transcription regulation</keyword>
<comment type="subcellular location">
    <subcellularLocation>
        <location evidence="1">Nucleus</location>
    </subcellularLocation>
</comment>
<dbReference type="GO" id="GO:0005634">
    <property type="term" value="C:nucleus"/>
    <property type="evidence" value="ECO:0007669"/>
    <property type="project" value="UniProtKB-SubCell"/>
</dbReference>
<accession>A0A8B8NRR1</accession>
<dbReference type="PANTHER" id="PTHR31985:SF209">
    <property type="entry name" value="ETHYLENE-RESPONSIVE TRANSCRIPTION FACTOR TINY-LIKE"/>
    <property type="match status" value="1"/>
</dbReference>
<dbReference type="Gene3D" id="3.30.730.10">
    <property type="entry name" value="AP2/ERF domain"/>
    <property type="match status" value="1"/>
</dbReference>
<dbReference type="PRINTS" id="PR00367">
    <property type="entry name" value="ETHRSPELEMNT"/>
</dbReference>
<feature type="domain" description="AP2/ERF" evidence="9">
    <location>
        <begin position="67"/>
        <end position="124"/>
    </location>
</feature>
<evidence type="ECO:0000256" key="5">
    <source>
        <dbReference type="ARBA" id="ARBA00023163"/>
    </source>
</evidence>
<dbReference type="SUPFAM" id="SSF54171">
    <property type="entry name" value="DNA-binding domain"/>
    <property type="match status" value="1"/>
</dbReference>
<keyword evidence="10" id="KW-1185">Reference proteome</keyword>
<dbReference type="PROSITE" id="PS51032">
    <property type="entry name" value="AP2_ERF"/>
    <property type="match status" value="1"/>
</dbReference>
<reference evidence="11" key="2">
    <citation type="submission" date="2025-08" db="UniProtKB">
        <authorList>
            <consortium name="RefSeq"/>
        </authorList>
    </citation>
    <scope>IDENTIFICATION</scope>
    <source>
        <tissue evidence="11">Leaf</tissue>
    </source>
</reference>
<dbReference type="AlphaFoldDB" id="A0A8B8NRR1"/>
<evidence type="ECO:0000256" key="2">
    <source>
        <dbReference type="ARBA" id="ARBA00023015"/>
    </source>
</evidence>
<dbReference type="GO" id="GO:0003677">
    <property type="term" value="F:DNA binding"/>
    <property type="evidence" value="ECO:0007669"/>
    <property type="project" value="UniProtKB-KW"/>
</dbReference>
<evidence type="ECO:0000256" key="3">
    <source>
        <dbReference type="ARBA" id="ARBA00023125"/>
    </source>
</evidence>
<keyword evidence="5" id="KW-0804">Transcription</keyword>
<dbReference type="InterPro" id="IPR036955">
    <property type="entry name" value="AP2/ERF_dom_sf"/>
</dbReference>
<protein>
    <submittedName>
        <fullName evidence="11">Dehydration-responsive element-binding protein 3</fullName>
    </submittedName>
</protein>
<feature type="region of interest" description="Disordered" evidence="8">
    <location>
        <begin position="1"/>
        <end position="66"/>
    </location>
</feature>
<dbReference type="CDD" id="cd00018">
    <property type="entry name" value="AP2"/>
    <property type="match status" value="1"/>
</dbReference>
<evidence type="ECO:0000313" key="10">
    <source>
        <dbReference type="Proteomes" id="UP000827889"/>
    </source>
</evidence>
<dbReference type="PANTHER" id="PTHR31985">
    <property type="entry name" value="ETHYLENE-RESPONSIVE TRANSCRIPTION FACTOR ERF042-RELATED"/>
    <property type="match status" value="1"/>
</dbReference>
<gene>
    <name evidence="11" type="primary">LOC115737300</name>
</gene>
<reference evidence="10" key="1">
    <citation type="submission" date="2025-05" db="UniProtKB">
        <authorList>
            <consortium name="RefSeq"/>
        </authorList>
    </citation>
    <scope>NUCLEOTIDE SEQUENCE [LARGE SCALE GENOMIC DNA]</scope>
</reference>
<evidence type="ECO:0000256" key="8">
    <source>
        <dbReference type="SAM" id="MobiDB-lite"/>
    </source>
</evidence>
<dbReference type="InterPro" id="IPR001471">
    <property type="entry name" value="AP2/ERF_dom"/>
</dbReference>
<dbReference type="Proteomes" id="UP000827889">
    <property type="component" value="Chromosome 2"/>
</dbReference>
<keyword evidence="4" id="KW-0010">Activator</keyword>
<evidence type="ECO:0000313" key="11">
    <source>
        <dbReference type="RefSeq" id="XP_030525207.2"/>
    </source>
</evidence>
<dbReference type="KEGG" id="rarg:115737300"/>
<evidence type="ECO:0000256" key="4">
    <source>
        <dbReference type="ARBA" id="ARBA00023159"/>
    </source>
</evidence>
<evidence type="ECO:0000256" key="7">
    <source>
        <dbReference type="ARBA" id="ARBA00024343"/>
    </source>
</evidence>
<name>A0A8B8NRR1_9MYRT</name>
<evidence type="ECO:0000256" key="6">
    <source>
        <dbReference type="ARBA" id="ARBA00023242"/>
    </source>
</evidence>
<dbReference type="RefSeq" id="XP_030525207.2">
    <property type="nucleotide sequence ID" value="XM_030669347.2"/>
</dbReference>
<dbReference type="InterPro" id="IPR016177">
    <property type="entry name" value="DNA-bd_dom_sf"/>
</dbReference>
<dbReference type="InterPro" id="IPR051032">
    <property type="entry name" value="AP2/ERF_TF_ERF_subfamily"/>
</dbReference>
<dbReference type="GO" id="GO:0003700">
    <property type="term" value="F:DNA-binding transcription factor activity"/>
    <property type="evidence" value="ECO:0007669"/>
    <property type="project" value="InterPro"/>
</dbReference>
<dbReference type="SMART" id="SM00380">
    <property type="entry name" value="AP2"/>
    <property type="match status" value="1"/>
</dbReference>
<keyword evidence="6" id="KW-0539">Nucleus</keyword>
<keyword evidence="3" id="KW-0238">DNA-binding</keyword>
<evidence type="ECO:0000259" key="9">
    <source>
        <dbReference type="PROSITE" id="PS51032"/>
    </source>
</evidence>
<proteinExistence type="inferred from homology"/>
<organism evidence="10 11">
    <name type="scientific">Rhodamnia argentea</name>
    <dbReference type="NCBI Taxonomy" id="178133"/>
    <lineage>
        <taxon>Eukaryota</taxon>
        <taxon>Viridiplantae</taxon>
        <taxon>Streptophyta</taxon>
        <taxon>Embryophyta</taxon>
        <taxon>Tracheophyta</taxon>
        <taxon>Spermatophyta</taxon>
        <taxon>Magnoliopsida</taxon>
        <taxon>eudicotyledons</taxon>
        <taxon>Gunneridae</taxon>
        <taxon>Pentapetalae</taxon>
        <taxon>rosids</taxon>
        <taxon>malvids</taxon>
        <taxon>Myrtales</taxon>
        <taxon>Myrtaceae</taxon>
        <taxon>Myrtoideae</taxon>
        <taxon>Myrteae</taxon>
        <taxon>Australasian group</taxon>
        <taxon>Rhodamnia</taxon>
    </lineage>
</organism>
<dbReference type="GeneID" id="115737300"/>